<dbReference type="EMBL" id="JABCKV010000079">
    <property type="protein sequence ID" value="KAG5644204.1"/>
    <property type="molecule type" value="Genomic_DNA"/>
</dbReference>
<feature type="domain" description="Peptidase C50" evidence="7">
    <location>
        <begin position="1781"/>
        <end position="1878"/>
    </location>
</feature>
<dbReference type="SUPFAM" id="SSF48452">
    <property type="entry name" value="TPR-like"/>
    <property type="match status" value="2"/>
</dbReference>
<feature type="compositionally biased region" description="Basic residues" evidence="6">
    <location>
        <begin position="1619"/>
        <end position="1629"/>
    </location>
</feature>
<reference evidence="8" key="1">
    <citation type="submission" date="2020-07" db="EMBL/GenBank/DDBJ databases">
        <authorList>
            <person name="Nieuwenhuis M."/>
            <person name="Van De Peppel L.J.J."/>
        </authorList>
    </citation>
    <scope>NUCLEOTIDE SEQUENCE</scope>
    <source>
        <strain evidence="8">AP01</strain>
        <tissue evidence="8">Mycelium</tissue>
    </source>
</reference>
<dbReference type="GO" id="GO:0005737">
    <property type="term" value="C:cytoplasm"/>
    <property type="evidence" value="ECO:0007669"/>
    <property type="project" value="TreeGrafter"/>
</dbReference>
<dbReference type="GO" id="GO:0005634">
    <property type="term" value="C:nucleus"/>
    <property type="evidence" value="ECO:0007669"/>
    <property type="project" value="InterPro"/>
</dbReference>
<evidence type="ECO:0000256" key="6">
    <source>
        <dbReference type="SAM" id="MobiDB-lite"/>
    </source>
</evidence>
<feature type="region of interest" description="Disordered" evidence="6">
    <location>
        <begin position="1031"/>
        <end position="1068"/>
    </location>
</feature>
<dbReference type="PANTHER" id="PTHR12792">
    <property type="entry name" value="EXTRA SPINDLE POLES 1-RELATED"/>
    <property type="match status" value="1"/>
</dbReference>
<proteinExistence type="predicted"/>
<feature type="repeat" description="TPR" evidence="5">
    <location>
        <begin position="542"/>
        <end position="575"/>
    </location>
</feature>
<dbReference type="OrthoDB" id="10255632at2759"/>
<dbReference type="Gene3D" id="1.25.40.10">
    <property type="entry name" value="Tetratricopeptide repeat domain"/>
    <property type="match status" value="2"/>
</dbReference>
<feature type="region of interest" description="Disordered" evidence="6">
    <location>
        <begin position="775"/>
        <end position="844"/>
    </location>
</feature>
<evidence type="ECO:0000256" key="4">
    <source>
        <dbReference type="ARBA" id="ARBA00022829"/>
    </source>
</evidence>
<feature type="region of interest" description="Disordered" evidence="6">
    <location>
        <begin position="1618"/>
        <end position="1637"/>
    </location>
</feature>
<evidence type="ECO:0000256" key="5">
    <source>
        <dbReference type="PROSITE-ProRule" id="PRU00339"/>
    </source>
</evidence>
<feature type="compositionally biased region" description="Polar residues" evidence="6">
    <location>
        <begin position="829"/>
        <end position="844"/>
    </location>
</feature>
<evidence type="ECO:0000259" key="7">
    <source>
        <dbReference type="PROSITE" id="PS51700"/>
    </source>
</evidence>
<keyword evidence="3" id="KW-0378">Hydrolase</keyword>
<feature type="compositionally biased region" description="Basic and acidic residues" evidence="6">
    <location>
        <begin position="294"/>
        <end position="307"/>
    </location>
</feature>
<reference evidence="8" key="2">
    <citation type="submission" date="2021-10" db="EMBL/GenBank/DDBJ databases">
        <title>Phylogenomics reveals ancestral predisposition of the termite-cultivated fungus Termitomyces towards a domesticated lifestyle.</title>
        <authorList>
            <person name="Auxier B."/>
            <person name="Grum-Grzhimaylo A."/>
            <person name="Cardenas M.E."/>
            <person name="Lodge J.D."/>
            <person name="Laessoe T."/>
            <person name="Pedersen O."/>
            <person name="Smith M.E."/>
            <person name="Kuyper T.W."/>
            <person name="Franco-Molano E.A."/>
            <person name="Baroni T.J."/>
            <person name="Aanen D.K."/>
        </authorList>
    </citation>
    <scope>NUCLEOTIDE SEQUENCE</scope>
    <source>
        <strain evidence="8">AP01</strain>
        <tissue evidence="8">Mycelium</tissue>
    </source>
</reference>
<dbReference type="InterPro" id="IPR005314">
    <property type="entry name" value="Peptidase_C50"/>
</dbReference>
<organism evidence="8 9">
    <name type="scientific">Asterophora parasitica</name>
    <dbReference type="NCBI Taxonomy" id="117018"/>
    <lineage>
        <taxon>Eukaryota</taxon>
        <taxon>Fungi</taxon>
        <taxon>Dikarya</taxon>
        <taxon>Basidiomycota</taxon>
        <taxon>Agaricomycotina</taxon>
        <taxon>Agaricomycetes</taxon>
        <taxon>Agaricomycetidae</taxon>
        <taxon>Agaricales</taxon>
        <taxon>Tricholomatineae</taxon>
        <taxon>Lyophyllaceae</taxon>
        <taxon>Asterophora</taxon>
    </lineage>
</organism>
<evidence type="ECO:0000313" key="8">
    <source>
        <dbReference type="EMBL" id="KAG5644204.1"/>
    </source>
</evidence>
<dbReference type="GO" id="GO:0051307">
    <property type="term" value="P:meiotic chromosome separation"/>
    <property type="evidence" value="ECO:0007669"/>
    <property type="project" value="TreeGrafter"/>
</dbReference>
<name>A0A9P7KCJ0_9AGAR</name>
<dbReference type="Proteomes" id="UP000775547">
    <property type="component" value="Unassembled WGS sequence"/>
</dbReference>
<dbReference type="PROSITE" id="PS50005">
    <property type="entry name" value="TPR"/>
    <property type="match status" value="1"/>
</dbReference>
<dbReference type="GO" id="GO:0072686">
    <property type="term" value="C:mitotic spindle"/>
    <property type="evidence" value="ECO:0007669"/>
    <property type="project" value="TreeGrafter"/>
</dbReference>
<dbReference type="GO" id="GO:0006508">
    <property type="term" value="P:proteolysis"/>
    <property type="evidence" value="ECO:0007669"/>
    <property type="project" value="InterPro"/>
</dbReference>
<dbReference type="InterPro" id="IPR011990">
    <property type="entry name" value="TPR-like_helical_dom_sf"/>
</dbReference>
<dbReference type="SMART" id="SM00028">
    <property type="entry name" value="TPR"/>
    <property type="match status" value="3"/>
</dbReference>
<comment type="catalytic activity">
    <reaction evidence="1">
        <text>All bonds known to be hydrolyzed by this endopeptidase have arginine in P1 and an acidic residue in P4. P6 is often occupied by an acidic residue or by a hydroxy-amino-acid residue, the phosphorylation of which enhances cleavage.</text>
        <dbReference type="EC" id="3.4.22.49"/>
    </reaction>
</comment>
<evidence type="ECO:0000256" key="3">
    <source>
        <dbReference type="ARBA" id="ARBA00022801"/>
    </source>
</evidence>
<evidence type="ECO:0000313" key="9">
    <source>
        <dbReference type="Proteomes" id="UP000775547"/>
    </source>
</evidence>
<dbReference type="EC" id="3.4.22.49" evidence="2"/>
<dbReference type="InterPro" id="IPR019734">
    <property type="entry name" value="TPR_rpt"/>
</dbReference>
<feature type="compositionally biased region" description="Acidic residues" evidence="6">
    <location>
        <begin position="1422"/>
        <end position="1433"/>
    </location>
</feature>
<comment type="caution">
    <text evidence="8">The sequence shown here is derived from an EMBL/GenBank/DDBJ whole genome shotgun (WGS) entry which is preliminary data.</text>
</comment>
<keyword evidence="9" id="KW-1185">Reference proteome</keyword>
<dbReference type="InterPro" id="IPR030397">
    <property type="entry name" value="SEPARIN_core_dom"/>
</dbReference>
<evidence type="ECO:0000256" key="1">
    <source>
        <dbReference type="ARBA" id="ARBA00000451"/>
    </source>
</evidence>
<dbReference type="PROSITE" id="PS51700">
    <property type="entry name" value="SEPARIN"/>
    <property type="match status" value="1"/>
</dbReference>
<protein>
    <recommendedName>
        <fullName evidence="2">separase</fullName>
        <ecNumber evidence="2">3.4.22.49</ecNumber>
    </recommendedName>
</protein>
<dbReference type="PANTHER" id="PTHR12792:SF0">
    <property type="entry name" value="SEPARIN"/>
    <property type="match status" value="1"/>
</dbReference>
<keyword evidence="5" id="KW-0802">TPR repeat</keyword>
<keyword evidence="4" id="KW-0159">Chromosome partition</keyword>
<gene>
    <name evidence="8" type="ORF">DXG03_008867</name>
</gene>
<dbReference type="GO" id="GO:0004197">
    <property type="term" value="F:cysteine-type endopeptidase activity"/>
    <property type="evidence" value="ECO:0007669"/>
    <property type="project" value="InterPro"/>
</dbReference>
<dbReference type="Pfam" id="PF03568">
    <property type="entry name" value="Separin_C"/>
    <property type="match status" value="1"/>
</dbReference>
<feature type="region of interest" description="Disordered" evidence="6">
    <location>
        <begin position="1389"/>
        <end position="1433"/>
    </location>
</feature>
<accession>A0A9P7KCJ0</accession>
<feature type="region of interest" description="Disordered" evidence="6">
    <location>
        <begin position="278"/>
        <end position="307"/>
    </location>
</feature>
<feature type="compositionally biased region" description="Polar residues" evidence="6">
    <location>
        <begin position="278"/>
        <end position="292"/>
    </location>
</feature>
<sequence length="1892" mass="208702">MASKPTRRGGASRMAPKSSRPATLSVDKLADQLTSGLSISDAKGKQKAPALTEEQARIASMRAVNSASQALSTAVQSGWKQSIGKPTSTKASVTASSAAATKHLAALRELSAGDIDVERAAMSVLGKLVALEMALTHTETTLAAWIPHCTLMPPKQLDSLLTRAYSNLTKSCATSKSNFQAVFSLRMYALVCLAHTSAGTIEPSTFWDQVVRFGGAFVKSQSCAEKDMMLIVLFAFSDLAGRLGKRSDGEFFAGKGFAGFCEYWMAFAKKGISLGVSSSSKHGNPSPGNSEDNGNDRRKPTSDRDSLESARLCAIFAQATTAMEQESPDTHKRVHEATASLKDSQLLLRLLPSSQDDDADRARITGKLDRALERLRRATIATLDSSTRPTHDASSPPLSLLQEIASSFEQQCTSTQADADVFTRALDTLFVLARTQLLSSDPRTYIAAHDTLTRASRLVEPRMTDDAIDAPNYVRCISGAFHNIAGTLYQAGRHGSAIGFLKDACALGLQALKTRRKSSSPGTDDKDVRAEEGWKQLEEQLYRRWELLGVAYSKIGDRKEALQAFINCIKTFPYTTSGFTERAAQIGHTALFDISSGTKQLATLVDRVSHLSACELLMEPTAVSLASLQGFDSSITGALLERQIDSLETSRSKEGISEVTAHLLKHALKAYSPDMPVRRARVLLRCMDFTYHAGPNELAGIGSPDEMGAEIDGLLQSEDFGKDASLAVLSVQYRAAAHLWRGLHAHRRMDPKQTALVAHHSEEACTLLKTALSEVSAPKSARKSSPKQIVAPKKPALGPPTRQRSTRKAVVTREPVTPKPKSRKALQPVSLNTKQTPPRQARSGTSLVFDDLEKLLSLLQLASRISGLLTLTLPKVHLLDVSRRLSDRQLGIQSDGYVISSVDLAYEYQKLGKVRRAATIFNQALNAVRSGKASDEACTSFFLRFSESLALAEDIPKSEALTFAKRCDIEEKGLPTIQRIRIRVGRLERAALASHVFALIQYSKEDVPTALKGMLQSLRLWNRAIDTLTRLNPTRPKPPNEVHDNPFEMSNLKNALPTDSPDVLSESPVPTKTFLRRASMDGLEWRISEGLLATLFSLCQVYLNRGSAREADYFAQQAQDLAASLNAPTMVSRALAKKGEVQLYQGRMEASLELLTEAAALLENTPGFENVDMRRLRGMYNERLAHAMDANKLYEEGINMIEELDRTFRQFDGLAFGYRTFLWLLRDRDSQDYAIFLDKFLSLPPSSRTKAEENVLMAKLTLHAVYARFRGDMFLSSLAESTIALPMGMSRKTEVSLTPPPQDILTTLDAAEKLFWESLAFSFRKGNVPDVRDAIVSLALVQAFQASLGNSNSDGPSVAASLLDASSAITLRREMLETIEHKFPLESGDDIEWPLIGPDGTPQPPPQPKSKGGSRFAFDDPTVSDDDSDESFDESSLKSYWASIRSRYEAQTLDPSSLSSPPTRDLPSNWTVVHINVTADKSTLFISRQECGDAARSPLVFCVPLKGRRDNGEDDEDHLTFEDAVHELRDIVRLSDEGTKAAVHIKSSDHEARAAWWKERGGLDIRLRELLENVEFCWLGAFKTILNPRPNLTPDLISDLRTQFEKVFHRGLYVQDKKSKVRPGTHKKSASQSQNLGPSQVTFDDALLECFSTLSPKCRDEELEDLVYFVLDLYQFHGVPVAIAEVDVIQVVVDLRAVLEEHVQKLSRRKIPKARDEHLFLVLDKNLQGMPWESIPTLRGRSVSRIPSVDFLLDRVLFSKWKREGQGAHDAAPLKGAVINPRKGFYILNPSGDLGRTEERFMGWVGEMKKAGWDGITGRAPSEQQFLNALRDQDLVVYFGHGGGEQYLRSHKIRNLPTCAATMLWGCSSGALRDMGDFDRVGTPYNYMLAGW</sequence>
<feature type="region of interest" description="Disordered" evidence="6">
    <location>
        <begin position="1"/>
        <end position="26"/>
    </location>
</feature>
<evidence type="ECO:0000256" key="2">
    <source>
        <dbReference type="ARBA" id="ARBA00012489"/>
    </source>
</evidence>